<name>A0A7S4I6H5_9STRA</name>
<gene>
    <name evidence="2" type="ORF">OAUR00152_LOCUS7994</name>
</gene>
<proteinExistence type="predicted"/>
<organism evidence="2">
    <name type="scientific">Odontella aurita</name>
    <dbReference type="NCBI Taxonomy" id="265563"/>
    <lineage>
        <taxon>Eukaryota</taxon>
        <taxon>Sar</taxon>
        <taxon>Stramenopiles</taxon>
        <taxon>Ochrophyta</taxon>
        <taxon>Bacillariophyta</taxon>
        <taxon>Mediophyceae</taxon>
        <taxon>Biddulphiophycidae</taxon>
        <taxon>Eupodiscales</taxon>
        <taxon>Odontellaceae</taxon>
        <taxon>Odontella</taxon>
    </lineage>
</organism>
<protein>
    <submittedName>
        <fullName evidence="2">Uncharacterized protein</fullName>
    </submittedName>
</protein>
<dbReference type="EMBL" id="HBKQ01011810">
    <property type="protein sequence ID" value="CAE2220084.1"/>
    <property type="molecule type" value="Transcribed_RNA"/>
</dbReference>
<reference evidence="2" key="1">
    <citation type="submission" date="2021-01" db="EMBL/GenBank/DDBJ databases">
        <authorList>
            <person name="Corre E."/>
            <person name="Pelletier E."/>
            <person name="Niang G."/>
            <person name="Scheremetjew M."/>
            <person name="Finn R."/>
            <person name="Kale V."/>
            <person name="Holt S."/>
            <person name="Cochrane G."/>
            <person name="Meng A."/>
            <person name="Brown T."/>
            <person name="Cohen L."/>
        </authorList>
    </citation>
    <scope>NUCLEOTIDE SEQUENCE</scope>
    <source>
        <strain evidence="2">Isolate 1302-5</strain>
    </source>
</reference>
<evidence type="ECO:0000256" key="1">
    <source>
        <dbReference type="SAM" id="MobiDB-lite"/>
    </source>
</evidence>
<dbReference type="AlphaFoldDB" id="A0A7S4I6H5"/>
<feature type="region of interest" description="Disordered" evidence="1">
    <location>
        <begin position="1"/>
        <end position="22"/>
    </location>
</feature>
<accession>A0A7S4I6H5</accession>
<evidence type="ECO:0000313" key="2">
    <source>
        <dbReference type="EMBL" id="CAE2220084.1"/>
    </source>
</evidence>
<sequence length="106" mass="11191">MRPLGPSDASAMADLIHSPGVGWEQTSEDLRRAAELCAAGAENRVTALGFLGDEEDSGADGESKREKGRGEALLRMACLSTFDGIHRMINSDEGGAESIEGGQRWG</sequence>